<dbReference type="Proteomes" id="UP000319894">
    <property type="component" value="Unassembled WGS sequence"/>
</dbReference>
<name>A0A554MZ66_9EURY</name>
<evidence type="ECO:0000313" key="2">
    <source>
        <dbReference type="Proteomes" id="UP000319894"/>
    </source>
</evidence>
<keyword evidence="2" id="KW-1185">Reference proteome</keyword>
<organism evidence="1 2">
    <name type="scientific">Haloglomus irregulare</name>
    <dbReference type="NCBI Taxonomy" id="2234134"/>
    <lineage>
        <taxon>Archaea</taxon>
        <taxon>Methanobacteriati</taxon>
        <taxon>Methanobacteriota</taxon>
        <taxon>Stenosarchaea group</taxon>
        <taxon>Halobacteria</taxon>
        <taxon>Halobacteriales</taxon>
        <taxon>Natronomonadaceae</taxon>
        <taxon>Haloglomus</taxon>
    </lineage>
</organism>
<proteinExistence type="predicted"/>
<reference evidence="1 2" key="1">
    <citation type="submission" date="2018-06" db="EMBL/GenBank/DDBJ databases">
        <title>Natronomonas sp. F16-60 a new haloarchaeon isolated from a solar saltern of Isla Cristina, Huelva, Spain.</title>
        <authorList>
            <person name="Duran-Viseras A."/>
            <person name="Sanchez-Porro C."/>
            <person name="Ventosa A."/>
        </authorList>
    </citation>
    <scope>NUCLEOTIDE SEQUENCE [LARGE SCALE GENOMIC DNA]</scope>
    <source>
        <strain evidence="1 2">F16-60</strain>
    </source>
</reference>
<dbReference type="OrthoDB" id="214610at2157"/>
<protein>
    <submittedName>
        <fullName evidence="1">Uncharacterized protein</fullName>
    </submittedName>
</protein>
<gene>
    <name evidence="1" type="ORF">DP107_13210</name>
</gene>
<dbReference type="InterPro" id="IPR055533">
    <property type="entry name" value="DUF7109"/>
</dbReference>
<dbReference type="EMBL" id="QMDX01000009">
    <property type="protein sequence ID" value="TSD10060.1"/>
    <property type="molecule type" value="Genomic_DNA"/>
</dbReference>
<dbReference type="Pfam" id="PF23421">
    <property type="entry name" value="DUF7109"/>
    <property type="match status" value="1"/>
</dbReference>
<sequence>MALATDELAGVVDLFGGLTRAELDEALGELAFRVGTEPPPDDAVDAAVREYALVAYPHGEGEGADPWLVPGPAAFPTLPEGAADLPHILDIESRAVDREALGRAVEERFRGDVARAVASEDAALVERLLDVSYDLETWGPVELGDLRERLDAVRDADGE</sequence>
<evidence type="ECO:0000313" key="1">
    <source>
        <dbReference type="EMBL" id="TSD10060.1"/>
    </source>
</evidence>
<dbReference type="AlphaFoldDB" id="A0A554MZ66"/>
<accession>A0A554MZ66</accession>
<dbReference type="InParanoid" id="A0A554MZ66"/>
<comment type="caution">
    <text evidence="1">The sequence shown here is derived from an EMBL/GenBank/DDBJ whole genome shotgun (WGS) entry which is preliminary data.</text>
</comment>